<dbReference type="HOGENOM" id="CLU_694422_0_0_1"/>
<name>M2N5A4_BAUPA</name>
<dbReference type="EMBL" id="KB445552">
    <property type="protein sequence ID" value="EMC99208.1"/>
    <property type="molecule type" value="Genomic_DNA"/>
</dbReference>
<evidence type="ECO:0000313" key="2">
    <source>
        <dbReference type="Proteomes" id="UP000011761"/>
    </source>
</evidence>
<organism evidence="1 2">
    <name type="scientific">Baudoinia panamericana (strain UAMH 10762)</name>
    <name type="common">Angels' share fungus</name>
    <name type="synonym">Baudoinia compniacensis (strain UAMH 10762)</name>
    <dbReference type="NCBI Taxonomy" id="717646"/>
    <lineage>
        <taxon>Eukaryota</taxon>
        <taxon>Fungi</taxon>
        <taxon>Dikarya</taxon>
        <taxon>Ascomycota</taxon>
        <taxon>Pezizomycotina</taxon>
        <taxon>Dothideomycetes</taxon>
        <taxon>Dothideomycetidae</taxon>
        <taxon>Mycosphaerellales</taxon>
        <taxon>Teratosphaeriaceae</taxon>
        <taxon>Baudoinia</taxon>
    </lineage>
</organism>
<dbReference type="eggNOG" id="ENOG502RJET">
    <property type="taxonomic scope" value="Eukaryota"/>
</dbReference>
<dbReference type="RefSeq" id="XP_007673600.1">
    <property type="nucleotide sequence ID" value="XM_007675410.1"/>
</dbReference>
<keyword evidence="2" id="KW-1185">Reference proteome</keyword>
<dbReference type="GeneID" id="19111513"/>
<proteinExistence type="predicted"/>
<evidence type="ECO:0000313" key="1">
    <source>
        <dbReference type="EMBL" id="EMC99208.1"/>
    </source>
</evidence>
<dbReference type="OrthoDB" id="2830640at2759"/>
<dbReference type="KEGG" id="bcom:BAUCODRAFT_31545"/>
<gene>
    <name evidence="1" type="ORF">BAUCODRAFT_31545</name>
</gene>
<accession>M2N5A4</accession>
<dbReference type="Proteomes" id="UP000011761">
    <property type="component" value="Unassembled WGS sequence"/>
</dbReference>
<sequence length="397" mass="44986">MEALHVACLSEAEQEGRFESVPCTYHSIETFEHGQACYQICTEEPEKVGRSSLAATFSERLPTRPPGPHVVATSSPARTGLFRCLFQGSRPEHVSGRSDSLPFRDKHSLQSFFRDFDLPLSYLQIADGSLGVAHAQTTTDGSKRTTKYTFIAHCTFKRGDWAMALSHDRTRKCTSLFWSVDNRVNVRSITQNLEHLKEFAFHPVLAPCIMFNELLRVALERRRAIKKKIAILEETVGRLTMSTSPWSHNRTVSTSGLQDIEHLIKLLNSCRSEQISREGRYHLWTSVHNAIQVGFAYAEKALDHVPQPVFLKAHCELQDWTALSWRRLESLIARDVDHVSRVDNVSNTLYNLIHQRDSRIQLEIARASQRDSEDMKFLALLGSVFLPAGLIAVSAWS</sequence>
<protein>
    <submittedName>
        <fullName evidence="1">Uncharacterized protein</fullName>
    </submittedName>
</protein>
<reference evidence="1 2" key="1">
    <citation type="journal article" date="2012" name="PLoS Pathog.">
        <title>Diverse lifestyles and strategies of plant pathogenesis encoded in the genomes of eighteen Dothideomycetes fungi.</title>
        <authorList>
            <person name="Ohm R.A."/>
            <person name="Feau N."/>
            <person name="Henrissat B."/>
            <person name="Schoch C.L."/>
            <person name="Horwitz B.A."/>
            <person name="Barry K.W."/>
            <person name="Condon B.J."/>
            <person name="Copeland A.C."/>
            <person name="Dhillon B."/>
            <person name="Glaser F."/>
            <person name="Hesse C.N."/>
            <person name="Kosti I."/>
            <person name="LaButti K."/>
            <person name="Lindquist E.A."/>
            <person name="Lucas S."/>
            <person name="Salamov A.A."/>
            <person name="Bradshaw R.E."/>
            <person name="Ciuffetti L."/>
            <person name="Hamelin R.C."/>
            <person name="Kema G.H.J."/>
            <person name="Lawrence C."/>
            <person name="Scott J.A."/>
            <person name="Spatafora J.W."/>
            <person name="Turgeon B.G."/>
            <person name="de Wit P.J.G.M."/>
            <person name="Zhong S."/>
            <person name="Goodwin S.B."/>
            <person name="Grigoriev I.V."/>
        </authorList>
    </citation>
    <scope>NUCLEOTIDE SEQUENCE [LARGE SCALE GENOMIC DNA]</scope>
    <source>
        <strain evidence="1 2">UAMH 10762</strain>
    </source>
</reference>
<dbReference type="AlphaFoldDB" id="M2N5A4"/>